<dbReference type="Pfam" id="PF04677">
    <property type="entry name" value="CwfJ_C_1"/>
    <property type="match status" value="1"/>
</dbReference>
<reference evidence="4" key="1">
    <citation type="submission" date="2021-12" db="EMBL/GenBank/DDBJ databases">
        <title>Prjna785345.</title>
        <authorList>
            <person name="Rujirawat T."/>
            <person name="Krajaejun T."/>
        </authorList>
    </citation>
    <scope>NUCLEOTIDE SEQUENCE</scope>
    <source>
        <strain evidence="4">Pi057C3</strain>
    </source>
</reference>
<evidence type="ECO:0000259" key="3">
    <source>
        <dbReference type="Pfam" id="PF04677"/>
    </source>
</evidence>
<dbReference type="Pfam" id="PF04676">
    <property type="entry name" value="CwfJ_C_2"/>
    <property type="match status" value="1"/>
</dbReference>
<feature type="compositionally biased region" description="Basic and acidic residues" evidence="1">
    <location>
        <begin position="340"/>
        <end position="353"/>
    </location>
</feature>
<evidence type="ECO:0000259" key="2">
    <source>
        <dbReference type="Pfam" id="PF04676"/>
    </source>
</evidence>
<feature type="region of interest" description="Disordered" evidence="1">
    <location>
        <begin position="340"/>
        <end position="363"/>
    </location>
</feature>
<dbReference type="EMBL" id="JAKCXM010000238">
    <property type="protein sequence ID" value="KAJ0397777.1"/>
    <property type="molecule type" value="Genomic_DNA"/>
</dbReference>
<dbReference type="AlphaFoldDB" id="A0AAD5Q934"/>
<comment type="caution">
    <text evidence="4">The sequence shown here is derived from an EMBL/GenBank/DDBJ whole genome shotgun (WGS) entry which is preliminary data.</text>
</comment>
<dbReference type="PANTHER" id="PTHR12072:SF4">
    <property type="entry name" value="CWF19-LIKE PROTEIN 1"/>
    <property type="match status" value="1"/>
</dbReference>
<dbReference type="Proteomes" id="UP001209570">
    <property type="component" value="Unassembled WGS sequence"/>
</dbReference>
<dbReference type="Gene3D" id="3.30.428.10">
    <property type="entry name" value="HIT-like"/>
    <property type="match status" value="1"/>
</dbReference>
<name>A0AAD5Q934_PYTIN</name>
<dbReference type="GO" id="GO:0071014">
    <property type="term" value="C:post-mRNA release spliceosomal complex"/>
    <property type="evidence" value="ECO:0007669"/>
    <property type="project" value="TreeGrafter"/>
</dbReference>
<feature type="domain" description="Cwf19-like protein C-terminal" evidence="2">
    <location>
        <begin position="499"/>
        <end position="576"/>
    </location>
</feature>
<dbReference type="InterPro" id="IPR036265">
    <property type="entry name" value="HIT-like_sf"/>
</dbReference>
<feature type="compositionally biased region" description="Low complexity" evidence="1">
    <location>
        <begin position="266"/>
        <end position="278"/>
    </location>
</feature>
<keyword evidence="5" id="KW-1185">Reference proteome</keyword>
<protein>
    <submittedName>
        <fullName evidence="4">Uncharacterized protein</fullName>
    </submittedName>
</protein>
<evidence type="ECO:0000313" key="5">
    <source>
        <dbReference type="Proteomes" id="UP001209570"/>
    </source>
</evidence>
<gene>
    <name evidence="4" type="ORF">P43SY_006479</name>
</gene>
<organism evidence="4 5">
    <name type="scientific">Pythium insidiosum</name>
    <name type="common">Pythiosis disease agent</name>
    <dbReference type="NCBI Taxonomy" id="114742"/>
    <lineage>
        <taxon>Eukaryota</taxon>
        <taxon>Sar</taxon>
        <taxon>Stramenopiles</taxon>
        <taxon>Oomycota</taxon>
        <taxon>Peronosporomycetes</taxon>
        <taxon>Pythiales</taxon>
        <taxon>Pythiaceae</taxon>
        <taxon>Pythium</taxon>
    </lineage>
</organism>
<dbReference type="SUPFAM" id="SSF54197">
    <property type="entry name" value="HIT-like"/>
    <property type="match status" value="1"/>
</dbReference>
<proteinExistence type="predicted"/>
<dbReference type="GO" id="GO:0000398">
    <property type="term" value="P:mRNA splicing, via spliceosome"/>
    <property type="evidence" value="ECO:0007669"/>
    <property type="project" value="TreeGrafter"/>
</dbReference>
<accession>A0AAD5Q934</accession>
<dbReference type="InterPro" id="IPR006768">
    <property type="entry name" value="Cwf19-like_C_dom-1"/>
</dbReference>
<dbReference type="GO" id="GO:0061632">
    <property type="term" value="F:RNA lariat debranching enzyme activator activity"/>
    <property type="evidence" value="ECO:0007669"/>
    <property type="project" value="TreeGrafter"/>
</dbReference>
<dbReference type="InterPro" id="IPR006767">
    <property type="entry name" value="Cwf19-like_C_dom-2"/>
</dbReference>
<dbReference type="PANTHER" id="PTHR12072">
    <property type="entry name" value="CWF19, CELL CYCLE CONTROL PROTEIN"/>
    <property type="match status" value="1"/>
</dbReference>
<feature type="domain" description="Cwf19-like C-terminal" evidence="3">
    <location>
        <begin position="365"/>
        <end position="471"/>
    </location>
</feature>
<dbReference type="InterPro" id="IPR040194">
    <property type="entry name" value="Cwf19-like"/>
</dbReference>
<evidence type="ECO:0000256" key="1">
    <source>
        <dbReference type="SAM" id="MobiDB-lite"/>
    </source>
</evidence>
<feature type="region of interest" description="Disordered" evidence="1">
    <location>
        <begin position="266"/>
        <end position="318"/>
    </location>
</feature>
<evidence type="ECO:0000313" key="4">
    <source>
        <dbReference type="EMBL" id="KAJ0397777.1"/>
    </source>
</evidence>
<sequence length="581" mass="63921">MVKLLLCGQVNGQWTQLWERARKLNAGAKDAPFELLVCVGRVFPFPPEYVNGELSVPVPTFVVPAKEDLAAIDADPTQAKLMEKIRSHGDGDADAPLLELFPNCRVLPRHGLTTVAGLSIASVAGEEAGEGTTALTFTREHVQQLIKSVEANRQDVDFLFTSQYPAGFQCLVPEQQVPEQLKGRRGDSAGLSELLAHVAPRYHITSAATADDDGVFYQRLPYVTECRRTGRKLVTRLIGLCGVNTTKDKTKKYLHALQVAPSAAASGGSAAAPDIPAGTTQNPYQHAANDAEPAAKRMRRDAPGSRPTAGLSAEQVAQLSAQGARGGQFFYDQKIAARGQHPDALRPGHSDRRREHRPPPVPERTECWFCLATPSVERHLIVSIGQEAYLAMPKGAINEDHVLIVPIAHEASTTRLSSSCLKEVARFKTALREYFSAQDKDMILFDRNISTVGATHCHLQVVGIPRARASGVLDVFQREGDKYNVKFQELKGDDELPDVTQGRPYFYAEVPDGRGGVLRLLNIVEAKQYMQFGRHAAACALGVPRRANWKYCVVPKPEEEAMTKAFKKTWESFDFTREYDE</sequence>